<evidence type="ECO:0008006" key="4">
    <source>
        <dbReference type="Google" id="ProtNLM"/>
    </source>
</evidence>
<keyword evidence="1" id="KW-0812">Transmembrane</keyword>
<dbReference type="Proteomes" id="UP001320876">
    <property type="component" value="Unassembled WGS sequence"/>
</dbReference>
<dbReference type="EMBL" id="JAPDDT010000005">
    <property type="protein sequence ID" value="MCW1923733.1"/>
    <property type="molecule type" value="Genomic_DNA"/>
</dbReference>
<organism evidence="2 3">
    <name type="scientific">Luteolibacter arcticus</name>
    <dbReference type="NCBI Taxonomy" id="1581411"/>
    <lineage>
        <taxon>Bacteria</taxon>
        <taxon>Pseudomonadati</taxon>
        <taxon>Verrucomicrobiota</taxon>
        <taxon>Verrucomicrobiia</taxon>
        <taxon>Verrucomicrobiales</taxon>
        <taxon>Verrucomicrobiaceae</taxon>
        <taxon>Luteolibacter</taxon>
    </lineage>
</organism>
<name>A0ABT3GJN5_9BACT</name>
<evidence type="ECO:0000313" key="2">
    <source>
        <dbReference type="EMBL" id="MCW1923733.1"/>
    </source>
</evidence>
<feature type="transmembrane region" description="Helical" evidence="1">
    <location>
        <begin position="38"/>
        <end position="66"/>
    </location>
</feature>
<evidence type="ECO:0000256" key="1">
    <source>
        <dbReference type="SAM" id="Phobius"/>
    </source>
</evidence>
<reference evidence="2 3" key="1">
    <citation type="submission" date="2022-10" db="EMBL/GenBank/DDBJ databases">
        <title>Luteolibacter arcticus strain CCTCC AB 2014275, whole genome shotgun sequencing project.</title>
        <authorList>
            <person name="Zhao G."/>
            <person name="Shen L."/>
        </authorList>
    </citation>
    <scope>NUCLEOTIDE SEQUENCE [LARGE SCALE GENOMIC DNA]</scope>
    <source>
        <strain evidence="2 3">CCTCC AB 2014275</strain>
    </source>
</reference>
<sequence length="273" mass="30302">MDPSTLFAVAPTFPMDDVRIRDRSRETMLRSPLTWLPLLGAGAMGFALDAGVAGFVLLLGATVALVSRYWKKRRPAVDAASLRELIGESNAAQDQELKRIIGSLESKGLPQYSLCLGRFLFLKQKIEKDVHRGQHFAVFAQEVEKGVDGICAEVCREITGIRAREERLGEILTSRQPTQLERLESARRESHAAILHAYTSLYQVHAEILGLGSDPTERETVEDPGELPGQRLQEILGGLRDEADMIARTHARIRRTIEECPPAVEAPRPEVVC</sequence>
<keyword evidence="1" id="KW-0472">Membrane</keyword>
<keyword evidence="3" id="KW-1185">Reference proteome</keyword>
<comment type="caution">
    <text evidence="2">The sequence shown here is derived from an EMBL/GenBank/DDBJ whole genome shotgun (WGS) entry which is preliminary data.</text>
</comment>
<evidence type="ECO:0000313" key="3">
    <source>
        <dbReference type="Proteomes" id="UP001320876"/>
    </source>
</evidence>
<keyword evidence="1" id="KW-1133">Transmembrane helix</keyword>
<protein>
    <recommendedName>
        <fullName evidence="4">5-bromo-4-chloroindolyl phosphate hydrolysis protein</fullName>
    </recommendedName>
</protein>
<proteinExistence type="predicted"/>
<accession>A0ABT3GJN5</accession>
<dbReference type="RefSeq" id="WP_264487841.1">
    <property type="nucleotide sequence ID" value="NZ_JAPDDT010000005.1"/>
</dbReference>
<gene>
    <name evidence="2" type="ORF">OKA05_14295</name>
</gene>